<dbReference type="PANTHER" id="PTHR31578">
    <property type="entry name" value="PROTEIN CBG21223-RELATED"/>
    <property type="match status" value="1"/>
</dbReference>
<accession>A0A914W0A2</accession>
<evidence type="ECO:0000313" key="2">
    <source>
        <dbReference type="WBParaSite" id="PSAMB.scaffold2848size20909.g19402.t1"/>
    </source>
</evidence>
<reference evidence="2" key="1">
    <citation type="submission" date="2022-11" db="UniProtKB">
        <authorList>
            <consortium name="WormBaseParasite"/>
        </authorList>
    </citation>
    <scope>IDENTIFICATION</scope>
</reference>
<name>A0A914W0A2_9BILA</name>
<protein>
    <submittedName>
        <fullName evidence="2">Uncharacterized protein</fullName>
    </submittedName>
</protein>
<proteinExistence type="predicted"/>
<dbReference type="AlphaFoldDB" id="A0A914W0A2"/>
<keyword evidence="1" id="KW-1185">Reference proteome</keyword>
<dbReference type="SUPFAM" id="SSF141739">
    <property type="entry name" value="MFPT repeat-like"/>
    <property type="match status" value="2"/>
</dbReference>
<dbReference type="Pfam" id="PF12150">
    <property type="entry name" value="MFP2b"/>
    <property type="match status" value="2"/>
</dbReference>
<dbReference type="WBParaSite" id="PSAMB.scaffold2848size20909.g19402.t1">
    <property type="protein sequence ID" value="PSAMB.scaffold2848size20909.g19402.t1"/>
    <property type="gene ID" value="PSAMB.scaffold2848size20909.g19402"/>
</dbReference>
<evidence type="ECO:0000313" key="1">
    <source>
        <dbReference type="Proteomes" id="UP000887566"/>
    </source>
</evidence>
<sequence>MATEDMWVTVHPGHAFPENQHCIRAFGIPRFGGEQCFCDPYIALWIRDGGEVVFGCAWNEHGKVRARFTWDGKMFTSEQTNGFRILKCCGHDSDKYHWVQAKAADESALLYSGEYTPAMIVNGDHSTVGKASWKRKMVWVCEDGKEESCQGDKFQDCYLLAEKRHTNHAGFASEDMWVTVRHGETFPQDQHCIRAFGIPKLGEQGLCDPYIALWVRGDGEAVFGCAWNEHGNVKARFTWDGKMFTGEQTDGFRILKCCDRDSDKYHWVQAKAANESTLLYSGEYTPAMIVNGDHSTVGKASWKRKVVWVCEDGKEESCRGDKFQDCYLLAKK</sequence>
<organism evidence="1 2">
    <name type="scientific">Plectus sambesii</name>
    <dbReference type="NCBI Taxonomy" id="2011161"/>
    <lineage>
        <taxon>Eukaryota</taxon>
        <taxon>Metazoa</taxon>
        <taxon>Ecdysozoa</taxon>
        <taxon>Nematoda</taxon>
        <taxon>Chromadorea</taxon>
        <taxon>Plectida</taxon>
        <taxon>Plectina</taxon>
        <taxon>Plectoidea</taxon>
        <taxon>Plectidae</taxon>
        <taxon>Plectus</taxon>
    </lineage>
</organism>
<dbReference type="Proteomes" id="UP000887566">
    <property type="component" value="Unplaced"/>
</dbReference>
<dbReference type="InterPro" id="IPR021010">
    <property type="entry name" value="Cytosolic_motility_protein"/>
</dbReference>
<dbReference type="PANTHER" id="PTHR31578:SF3">
    <property type="entry name" value="NEMATODE SPECIFIC PEPTIDE FAMILY"/>
    <property type="match status" value="1"/>
</dbReference>